<dbReference type="EMBL" id="CP000790">
    <property type="protein sequence ID" value="ABU74395.1"/>
    <property type="molecule type" value="Genomic_DNA"/>
</dbReference>
<name>A7N8F0_VIBC1</name>
<dbReference type="KEGG" id="vha:VIBHAR_06504"/>
<sequence>MRSMHIIRRRKTKGTKKTFVGKDSNISVITSNNIK</sequence>
<proteinExistence type="predicted"/>
<organism evidence="1 2">
    <name type="scientific">Vibrio campbellii (strain ATCC BAA-1116)</name>
    <dbReference type="NCBI Taxonomy" id="2902295"/>
    <lineage>
        <taxon>Bacteria</taxon>
        <taxon>Pseudomonadati</taxon>
        <taxon>Pseudomonadota</taxon>
        <taxon>Gammaproteobacteria</taxon>
        <taxon>Vibrionales</taxon>
        <taxon>Vibrionaceae</taxon>
        <taxon>Vibrio</taxon>
    </lineage>
</organism>
<evidence type="ECO:0000313" key="1">
    <source>
        <dbReference type="EMBL" id="ABU74395.1"/>
    </source>
</evidence>
<reference evidence="1 2" key="1">
    <citation type="submission" date="2007-08" db="EMBL/GenBank/DDBJ databases">
        <authorList>
            <consortium name="The Vibrio harveyi Genome Sequencing Project"/>
            <person name="Bassler B."/>
            <person name="Clifton S.W."/>
            <person name="Fulton L."/>
            <person name="Delehaunty K."/>
            <person name="Fronick C."/>
            <person name="Harrison M."/>
            <person name="Markivic C."/>
            <person name="Fulton R."/>
            <person name="Tin-Wollam A.-M."/>
            <person name="Shah N."/>
            <person name="Pepin K."/>
            <person name="Nash W."/>
            <person name="Thiruvilangam P."/>
            <person name="Bhonagiri V."/>
            <person name="Waters C."/>
            <person name="Tu K.C."/>
            <person name="Irgon J."/>
            <person name="Wilson R.K."/>
        </authorList>
    </citation>
    <scope>NUCLEOTIDE SEQUENCE [LARGE SCALE GENOMIC DNA]</scope>
    <source>
        <strain evidence="2">ATCC BAA-1116 / BB120</strain>
    </source>
</reference>
<accession>A7N8F0</accession>
<protein>
    <submittedName>
        <fullName evidence="1">Uncharacterized protein</fullName>
    </submittedName>
</protein>
<evidence type="ECO:0000313" key="2">
    <source>
        <dbReference type="Proteomes" id="UP000008152"/>
    </source>
</evidence>
<dbReference type="AlphaFoldDB" id="A7N8F0"/>
<dbReference type="Proteomes" id="UP000008152">
    <property type="component" value="Chromosome II"/>
</dbReference>
<gene>
    <name evidence="1" type="ordered locus">VIBHAR_06504</name>
</gene>